<accession>A0A5J4ZIY2</accession>
<gene>
    <name evidence="1" type="ORF">F0562_017761</name>
</gene>
<keyword evidence="2" id="KW-1185">Reference proteome</keyword>
<evidence type="ECO:0000313" key="2">
    <source>
        <dbReference type="Proteomes" id="UP000325577"/>
    </source>
</evidence>
<dbReference type="EMBL" id="CM018051">
    <property type="protein sequence ID" value="KAA8517468.1"/>
    <property type="molecule type" value="Genomic_DNA"/>
</dbReference>
<dbReference type="Proteomes" id="UP000325577">
    <property type="component" value="Linkage Group LG8"/>
</dbReference>
<organism evidence="1 2">
    <name type="scientific">Nyssa sinensis</name>
    <dbReference type="NCBI Taxonomy" id="561372"/>
    <lineage>
        <taxon>Eukaryota</taxon>
        <taxon>Viridiplantae</taxon>
        <taxon>Streptophyta</taxon>
        <taxon>Embryophyta</taxon>
        <taxon>Tracheophyta</taxon>
        <taxon>Spermatophyta</taxon>
        <taxon>Magnoliopsida</taxon>
        <taxon>eudicotyledons</taxon>
        <taxon>Gunneridae</taxon>
        <taxon>Pentapetalae</taxon>
        <taxon>asterids</taxon>
        <taxon>Cornales</taxon>
        <taxon>Nyssaceae</taxon>
        <taxon>Nyssa</taxon>
    </lineage>
</organism>
<sequence>MGSIVGGVIEEFDSHMGLLVLQTGWKGYGWEMQIGVRVGCVAATGVAMGGYDNVAVGIYVYIRVGVACRRLNDDVAIFVMNWIADSVIVVFGDDVG</sequence>
<protein>
    <submittedName>
        <fullName evidence="1">Uncharacterized protein</fullName>
    </submittedName>
</protein>
<reference evidence="1 2" key="1">
    <citation type="submission" date="2019-09" db="EMBL/GenBank/DDBJ databases">
        <title>A chromosome-level genome assembly of the Chinese tupelo Nyssa sinensis.</title>
        <authorList>
            <person name="Yang X."/>
            <person name="Kang M."/>
            <person name="Yang Y."/>
            <person name="Xiong H."/>
            <person name="Wang M."/>
            <person name="Zhang Z."/>
            <person name="Wang Z."/>
            <person name="Wu H."/>
            <person name="Ma T."/>
            <person name="Liu J."/>
            <person name="Xi Z."/>
        </authorList>
    </citation>
    <scope>NUCLEOTIDE SEQUENCE [LARGE SCALE GENOMIC DNA]</scope>
    <source>
        <strain evidence="1">J267</strain>
        <tissue evidence="1">Leaf</tissue>
    </source>
</reference>
<proteinExistence type="predicted"/>
<name>A0A5J4ZIY2_9ASTE</name>
<evidence type="ECO:0000313" key="1">
    <source>
        <dbReference type="EMBL" id="KAA8517468.1"/>
    </source>
</evidence>
<dbReference type="AlphaFoldDB" id="A0A5J4ZIY2"/>